<dbReference type="PROSITE" id="PS50977">
    <property type="entry name" value="HTH_TETR_2"/>
    <property type="match status" value="1"/>
</dbReference>
<name>A0A917TR05_9BACI</name>
<gene>
    <name evidence="4" type="ORF">GCM10011351_20020</name>
</gene>
<dbReference type="AlphaFoldDB" id="A0A917TR05"/>
<evidence type="ECO:0000313" key="5">
    <source>
        <dbReference type="Proteomes" id="UP000618460"/>
    </source>
</evidence>
<evidence type="ECO:0000256" key="1">
    <source>
        <dbReference type="ARBA" id="ARBA00023125"/>
    </source>
</evidence>
<reference evidence="4" key="1">
    <citation type="journal article" date="2014" name="Int. J. Syst. Evol. Microbiol.">
        <title>Complete genome sequence of Corynebacterium casei LMG S-19264T (=DSM 44701T), isolated from a smear-ripened cheese.</title>
        <authorList>
            <consortium name="US DOE Joint Genome Institute (JGI-PGF)"/>
            <person name="Walter F."/>
            <person name="Albersmeier A."/>
            <person name="Kalinowski J."/>
            <person name="Ruckert C."/>
        </authorList>
    </citation>
    <scope>NUCLEOTIDE SEQUENCE</scope>
    <source>
        <strain evidence="4">CGMCC 1.6333</strain>
    </source>
</reference>
<dbReference type="InterPro" id="IPR009057">
    <property type="entry name" value="Homeodomain-like_sf"/>
</dbReference>
<dbReference type="GO" id="GO:0003677">
    <property type="term" value="F:DNA binding"/>
    <property type="evidence" value="ECO:0007669"/>
    <property type="project" value="UniProtKB-UniRule"/>
</dbReference>
<comment type="caution">
    <text evidence="4">The sequence shown here is derived from an EMBL/GenBank/DDBJ whole genome shotgun (WGS) entry which is preliminary data.</text>
</comment>
<organism evidence="4 5">
    <name type="scientific">Paraliobacillus quinghaiensis</name>
    <dbReference type="NCBI Taxonomy" id="470815"/>
    <lineage>
        <taxon>Bacteria</taxon>
        <taxon>Bacillati</taxon>
        <taxon>Bacillota</taxon>
        <taxon>Bacilli</taxon>
        <taxon>Bacillales</taxon>
        <taxon>Bacillaceae</taxon>
        <taxon>Paraliobacillus</taxon>
    </lineage>
</organism>
<sequence length="187" mass="21937">MKRRILKSVAEEIQVTGLRFKLDDIAQNIGISKKTIYAHFDSKAAIIDSIVTQVITETDEKTNAIFSDQHLSVVEKIKQLMLVMPEYYQIYDRPVLDEMKRYYPEEWQAVHDSLEEDWNDLEEFINGAVIKGELVTDYHIAIIMKILRDAFQMTFDQRFFKQNNITVEEGLTEVIDIFLFGIIPRKK</sequence>
<dbReference type="Gene3D" id="1.10.357.10">
    <property type="entry name" value="Tetracycline Repressor, domain 2"/>
    <property type="match status" value="1"/>
</dbReference>
<dbReference type="PRINTS" id="PR00455">
    <property type="entry name" value="HTHTETR"/>
</dbReference>
<feature type="DNA-binding region" description="H-T-H motif" evidence="2">
    <location>
        <begin position="21"/>
        <end position="40"/>
    </location>
</feature>
<feature type="domain" description="HTH tetR-type" evidence="3">
    <location>
        <begin position="1"/>
        <end position="58"/>
    </location>
</feature>
<protein>
    <submittedName>
        <fullName evidence="4">TetR family transcriptional regulator</fullName>
    </submittedName>
</protein>
<dbReference type="EMBL" id="BMLG01000010">
    <property type="protein sequence ID" value="GGM34062.1"/>
    <property type="molecule type" value="Genomic_DNA"/>
</dbReference>
<keyword evidence="1 2" id="KW-0238">DNA-binding</keyword>
<proteinExistence type="predicted"/>
<dbReference type="InterPro" id="IPR036271">
    <property type="entry name" value="Tet_transcr_reg_TetR-rel_C_sf"/>
</dbReference>
<reference evidence="4" key="2">
    <citation type="submission" date="2020-09" db="EMBL/GenBank/DDBJ databases">
        <authorList>
            <person name="Sun Q."/>
            <person name="Zhou Y."/>
        </authorList>
    </citation>
    <scope>NUCLEOTIDE SEQUENCE</scope>
    <source>
        <strain evidence="4">CGMCC 1.6333</strain>
    </source>
</reference>
<dbReference type="InterPro" id="IPR001647">
    <property type="entry name" value="HTH_TetR"/>
</dbReference>
<dbReference type="Gene3D" id="1.10.10.60">
    <property type="entry name" value="Homeodomain-like"/>
    <property type="match status" value="1"/>
</dbReference>
<keyword evidence="5" id="KW-1185">Reference proteome</keyword>
<evidence type="ECO:0000259" key="3">
    <source>
        <dbReference type="PROSITE" id="PS50977"/>
    </source>
</evidence>
<dbReference type="SUPFAM" id="SSF48498">
    <property type="entry name" value="Tetracyclin repressor-like, C-terminal domain"/>
    <property type="match status" value="1"/>
</dbReference>
<dbReference type="SUPFAM" id="SSF46689">
    <property type="entry name" value="Homeodomain-like"/>
    <property type="match status" value="1"/>
</dbReference>
<dbReference type="Proteomes" id="UP000618460">
    <property type="component" value="Unassembled WGS sequence"/>
</dbReference>
<accession>A0A917TR05</accession>
<dbReference type="Pfam" id="PF00440">
    <property type="entry name" value="TetR_N"/>
    <property type="match status" value="1"/>
</dbReference>
<dbReference type="RefSeq" id="WP_117155375.1">
    <property type="nucleotide sequence ID" value="NZ_BMLG01000010.1"/>
</dbReference>
<evidence type="ECO:0000256" key="2">
    <source>
        <dbReference type="PROSITE-ProRule" id="PRU00335"/>
    </source>
</evidence>
<evidence type="ECO:0000313" key="4">
    <source>
        <dbReference type="EMBL" id="GGM34062.1"/>
    </source>
</evidence>
<dbReference type="OrthoDB" id="9812134at2"/>